<evidence type="ECO:0000256" key="1">
    <source>
        <dbReference type="ARBA" id="ARBA00007734"/>
    </source>
</evidence>
<keyword evidence="4" id="KW-1185">Reference proteome</keyword>
<organism evidence="3 4">
    <name type="scientific">Pseudobdellovibrio exovorus JSS</name>
    <dbReference type="NCBI Taxonomy" id="1184267"/>
    <lineage>
        <taxon>Bacteria</taxon>
        <taxon>Pseudomonadati</taxon>
        <taxon>Bdellovibrionota</taxon>
        <taxon>Bdellovibrionia</taxon>
        <taxon>Bdellovibrionales</taxon>
        <taxon>Pseudobdellovibrionaceae</taxon>
        <taxon>Pseudobdellovibrio</taxon>
    </lineage>
</organism>
<evidence type="ECO:0000313" key="3">
    <source>
        <dbReference type="EMBL" id="AGH95314.1"/>
    </source>
</evidence>
<feature type="domain" description="Transglycosylase SLT" evidence="2">
    <location>
        <begin position="354"/>
        <end position="458"/>
    </location>
</feature>
<dbReference type="eggNOG" id="COG0741">
    <property type="taxonomic scope" value="Bacteria"/>
</dbReference>
<accession>M4VQ84</accession>
<dbReference type="Proteomes" id="UP000012040">
    <property type="component" value="Chromosome"/>
</dbReference>
<dbReference type="KEGG" id="bex:A11Q_1098"/>
<dbReference type="EMBL" id="CP003537">
    <property type="protein sequence ID" value="AGH95314.1"/>
    <property type="molecule type" value="Genomic_DNA"/>
</dbReference>
<comment type="similarity">
    <text evidence="1">Belongs to the transglycosylase Slt family.</text>
</comment>
<reference evidence="3 4" key="1">
    <citation type="journal article" date="2013" name="ISME J.">
        <title>By their genes ye shall know them: genomic signatures of predatory bacteria.</title>
        <authorList>
            <person name="Pasternak Z."/>
            <person name="Pietrokovski S."/>
            <person name="Rotem O."/>
            <person name="Gophna U."/>
            <person name="Lurie-Weinberger M.N."/>
            <person name="Jurkevitch E."/>
        </authorList>
    </citation>
    <scope>NUCLEOTIDE SEQUENCE [LARGE SCALE GENOMIC DNA]</scope>
    <source>
        <strain evidence="3 4">JSS</strain>
    </source>
</reference>
<name>M4VQ84_9BACT</name>
<dbReference type="OrthoDB" id="5298965at2"/>
<dbReference type="Pfam" id="PF01464">
    <property type="entry name" value="SLT"/>
    <property type="match status" value="1"/>
</dbReference>
<dbReference type="Gene3D" id="1.10.530.10">
    <property type="match status" value="1"/>
</dbReference>
<dbReference type="RefSeq" id="WP_015469804.1">
    <property type="nucleotide sequence ID" value="NC_020813.1"/>
</dbReference>
<dbReference type="AlphaFoldDB" id="M4VQ84"/>
<dbReference type="InterPro" id="IPR008258">
    <property type="entry name" value="Transglycosylase_SLT_dom_1"/>
</dbReference>
<dbReference type="PANTHER" id="PTHR37423">
    <property type="entry name" value="SOLUBLE LYTIC MUREIN TRANSGLYCOSYLASE-RELATED"/>
    <property type="match status" value="1"/>
</dbReference>
<dbReference type="CDD" id="cd13401">
    <property type="entry name" value="Slt70-like"/>
    <property type="match status" value="1"/>
</dbReference>
<dbReference type="SUPFAM" id="SSF53955">
    <property type="entry name" value="Lysozyme-like"/>
    <property type="match status" value="1"/>
</dbReference>
<sequence>MRFRKTLENLNEPTGKFSANLDTLTAKNMTGRVALGLKRSSSLSTAQLNELKASLRRTPTSSVATSTPRPTVRVNVSEALKNSDFAILKDASLDQIINTASRLPQARINALSSEVADTYRCQPAQLSLALAALTEREFPLASAIKTATKLYEKAYDCGSGEYKARAAYRLGLFALADNDCKKSLPYWSAVSQSNEARFLFSRAEYWRNHCDQKTANKRQIAMEFYNSYPLSFHVLQEMQDANEDLSQLVMSRTTPRVLVRTESDRQVNTLVEQIELAIENNNFSAARDMLSWINDSKMQELEPHFMLYLGHLSHMSQDGLRTFQLLSKVFSQHPQLKTATTLRLFYPKWYFDEIQAQAKSQGLDPLLILSLVRQESAFNRTAVSRVGARGLMQLMPATARGLDRSLTPARLMQADKNVHAGTLYFSRLMKRYNGNVVLALAAYNAGFGAVDKWVARYKVDNQLLFKDLIPYRETREYVASILRNHYWYQMLENQNSPKMILGQPTSNPQDLIGSVDIDHLLRTALATSDTTNSILTR</sequence>
<evidence type="ECO:0000259" key="2">
    <source>
        <dbReference type="Pfam" id="PF01464"/>
    </source>
</evidence>
<proteinExistence type="inferred from homology"/>
<dbReference type="InterPro" id="IPR023346">
    <property type="entry name" value="Lysozyme-like_dom_sf"/>
</dbReference>
<evidence type="ECO:0000313" key="4">
    <source>
        <dbReference type="Proteomes" id="UP000012040"/>
    </source>
</evidence>
<dbReference type="HOGENOM" id="CLU_506870_0_0_7"/>
<dbReference type="STRING" id="1184267.A11Q_1098"/>
<gene>
    <name evidence="3" type="ORF">A11Q_1098</name>
</gene>
<dbReference type="PANTHER" id="PTHR37423:SF2">
    <property type="entry name" value="MEMBRANE-BOUND LYTIC MUREIN TRANSGLYCOSYLASE C"/>
    <property type="match status" value="1"/>
</dbReference>
<protein>
    <recommendedName>
        <fullName evidence="2">Transglycosylase SLT domain-containing protein</fullName>
    </recommendedName>
</protein>